<evidence type="ECO:0000313" key="8">
    <source>
        <dbReference type="EMBL" id="CAG2185749.1"/>
    </source>
</evidence>
<sequence length="219" mass="25325">MIVALAMLVMLISKDVTSLSCLSNEVKKDFDHSRLALKEMEDHLRNTTKKLEESFKNITDSLQDQLGVVKDGLRNVGEKIKKVDSDFQLLGKDLQSYRTSRNYLRCRTVQFKVKKIRQETVNNWLPSLGPNKNVQYWIGLTDLIEGEFRWSFDQSKASFLTWADGHGHRGSTYNCVGMNSGGKAEWFDTSCNNMRYYICESNFCEFIVIQLNLYICFKT</sequence>
<dbReference type="PANTHER" id="PTHR22799:SF1">
    <property type="entry name" value="C-TYPE LECTIN DOMAIN FAMILY 11 MEMBER A"/>
    <property type="match status" value="1"/>
</dbReference>
<dbReference type="OrthoDB" id="6070468at2759"/>
<dbReference type="InterPro" id="IPR018378">
    <property type="entry name" value="C-type_lectin_CS"/>
</dbReference>
<dbReference type="PROSITE" id="PS00615">
    <property type="entry name" value="C_TYPE_LECTIN_1"/>
    <property type="match status" value="1"/>
</dbReference>
<dbReference type="CDD" id="cd00037">
    <property type="entry name" value="CLECT"/>
    <property type="match status" value="1"/>
</dbReference>
<evidence type="ECO:0000256" key="2">
    <source>
        <dbReference type="ARBA" id="ARBA00022525"/>
    </source>
</evidence>
<dbReference type="Pfam" id="PF00059">
    <property type="entry name" value="Lectin_C"/>
    <property type="match status" value="1"/>
</dbReference>
<feature type="signal peptide" evidence="6">
    <location>
        <begin position="1"/>
        <end position="18"/>
    </location>
</feature>
<dbReference type="InterPro" id="IPR051663">
    <property type="entry name" value="CLec_Tetranectin-domain"/>
</dbReference>
<reference evidence="8" key="1">
    <citation type="submission" date="2021-03" db="EMBL/GenBank/DDBJ databases">
        <authorList>
            <person name="Bekaert M."/>
        </authorList>
    </citation>
    <scope>NUCLEOTIDE SEQUENCE</scope>
</reference>
<dbReference type="SUPFAM" id="SSF56436">
    <property type="entry name" value="C-type lectin-like"/>
    <property type="match status" value="1"/>
</dbReference>
<dbReference type="EMBL" id="CAJPWZ010000098">
    <property type="protein sequence ID" value="CAG2185749.1"/>
    <property type="molecule type" value="Genomic_DNA"/>
</dbReference>
<dbReference type="AlphaFoldDB" id="A0A8S3PPI8"/>
<evidence type="ECO:0000256" key="5">
    <source>
        <dbReference type="ARBA" id="ARBA00023157"/>
    </source>
</evidence>
<name>A0A8S3PPI8_MYTED</name>
<feature type="domain" description="C-type lectin" evidence="7">
    <location>
        <begin position="106"/>
        <end position="200"/>
    </location>
</feature>
<keyword evidence="4" id="KW-0430">Lectin</keyword>
<evidence type="ECO:0000256" key="4">
    <source>
        <dbReference type="ARBA" id="ARBA00022734"/>
    </source>
</evidence>
<keyword evidence="5" id="KW-1015">Disulfide bond</keyword>
<comment type="subcellular location">
    <subcellularLocation>
        <location evidence="1">Secreted</location>
    </subcellularLocation>
</comment>
<evidence type="ECO:0000259" key="7">
    <source>
        <dbReference type="PROSITE" id="PS50041"/>
    </source>
</evidence>
<comment type="caution">
    <text evidence="8">The sequence shown here is derived from an EMBL/GenBank/DDBJ whole genome shotgun (WGS) entry which is preliminary data.</text>
</comment>
<gene>
    <name evidence="8" type="ORF">MEDL_1274</name>
</gene>
<evidence type="ECO:0000256" key="6">
    <source>
        <dbReference type="SAM" id="SignalP"/>
    </source>
</evidence>
<evidence type="ECO:0000313" key="9">
    <source>
        <dbReference type="Proteomes" id="UP000683360"/>
    </source>
</evidence>
<dbReference type="Proteomes" id="UP000683360">
    <property type="component" value="Unassembled WGS sequence"/>
</dbReference>
<keyword evidence="3 6" id="KW-0732">Signal</keyword>
<keyword evidence="2" id="KW-0964">Secreted</keyword>
<accession>A0A8S3PPI8</accession>
<dbReference type="PANTHER" id="PTHR22799">
    <property type="entry name" value="TETRANECTIN-RELATED"/>
    <property type="match status" value="1"/>
</dbReference>
<organism evidence="8 9">
    <name type="scientific">Mytilus edulis</name>
    <name type="common">Blue mussel</name>
    <dbReference type="NCBI Taxonomy" id="6550"/>
    <lineage>
        <taxon>Eukaryota</taxon>
        <taxon>Metazoa</taxon>
        <taxon>Spiralia</taxon>
        <taxon>Lophotrochozoa</taxon>
        <taxon>Mollusca</taxon>
        <taxon>Bivalvia</taxon>
        <taxon>Autobranchia</taxon>
        <taxon>Pteriomorphia</taxon>
        <taxon>Mytilida</taxon>
        <taxon>Mytiloidea</taxon>
        <taxon>Mytilidae</taxon>
        <taxon>Mytilinae</taxon>
        <taxon>Mytilus</taxon>
    </lineage>
</organism>
<feature type="chain" id="PRO_5035893544" description="C-type lectin domain-containing protein" evidence="6">
    <location>
        <begin position="19"/>
        <end position="219"/>
    </location>
</feature>
<protein>
    <recommendedName>
        <fullName evidence="7">C-type lectin domain-containing protein</fullName>
    </recommendedName>
</protein>
<dbReference type="InterPro" id="IPR016186">
    <property type="entry name" value="C-type_lectin-like/link_sf"/>
</dbReference>
<evidence type="ECO:0000256" key="1">
    <source>
        <dbReference type="ARBA" id="ARBA00004613"/>
    </source>
</evidence>
<dbReference type="PROSITE" id="PS50041">
    <property type="entry name" value="C_TYPE_LECTIN_2"/>
    <property type="match status" value="1"/>
</dbReference>
<dbReference type="InterPro" id="IPR001304">
    <property type="entry name" value="C-type_lectin-like"/>
</dbReference>
<dbReference type="GO" id="GO:0008083">
    <property type="term" value="F:growth factor activity"/>
    <property type="evidence" value="ECO:0007669"/>
    <property type="project" value="TreeGrafter"/>
</dbReference>
<dbReference type="GO" id="GO:0030246">
    <property type="term" value="F:carbohydrate binding"/>
    <property type="evidence" value="ECO:0007669"/>
    <property type="project" value="UniProtKB-KW"/>
</dbReference>
<proteinExistence type="predicted"/>
<keyword evidence="9" id="KW-1185">Reference proteome</keyword>
<dbReference type="GO" id="GO:0005615">
    <property type="term" value="C:extracellular space"/>
    <property type="evidence" value="ECO:0007669"/>
    <property type="project" value="TreeGrafter"/>
</dbReference>
<evidence type="ECO:0000256" key="3">
    <source>
        <dbReference type="ARBA" id="ARBA00022729"/>
    </source>
</evidence>
<dbReference type="InterPro" id="IPR016187">
    <property type="entry name" value="CTDL_fold"/>
</dbReference>
<dbReference type="Gene3D" id="3.10.100.10">
    <property type="entry name" value="Mannose-Binding Protein A, subunit A"/>
    <property type="match status" value="1"/>
</dbReference>